<evidence type="ECO:0000256" key="1">
    <source>
        <dbReference type="ARBA" id="ARBA00004141"/>
    </source>
</evidence>
<reference evidence="9" key="1">
    <citation type="submission" date="2016-11" db="EMBL/GenBank/DDBJ databases">
        <authorList>
            <person name="Jaros S."/>
            <person name="Januszkiewicz K."/>
            <person name="Wedrychowicz H."/>
        </authorList>
    </citation>
    <scope>NUCLEOTIDE SEQUENCE [LARGE SCALE GENOMIC DNA]</scope>
    <source>
        <strain evidence="9">DSM 19859</strain>
    </source>
</reference>
<dbReference type="GO" id="GO:0005886">
    <property type="term" value="C:plasma membrane"/>
    <property type="evidence" value="ECO:0007669"/>
    <property type="project" value="TreeGrafter"/>
</dbReference>
<evidence type="ECO:0000256" key="4">
    <source>
        <dbReference type="ARBA" id="ARBA00022989"/>
    </source>
</evidence>
<dbReference type="InterPro" id="IPR011701">
    <property type="entry name" value="MFS"/>
</dbReference>
<evidence type="ECO:0000256" key="6">
    <source>
        <dbReference type="SAM" id="Phobius"/>
    </source>
</evidence>
<keyword evidence="5 6" id="KW-0472">Membrane</keyword>
<dbReference type="EMBL" id="FQXT01000002">
    <property type="protein sequence ID" value="SHH88592.1"/>
    <property type="molecule type" value="Genomic_DNA"/>
</dbReference>
<dbReference type="SUPFAM" id="SSF103473">
    <property type="entry name" value="MFS general substrate transporter"/>
    <property type="match status" value="1"/>
</dbReference>
<evidence type="ECO:0000313" key="11">
    <source>
        <dbReference type="Proteomes" id="UP000290037"/>
    </source>
</evidence>
<protein>
    <submittedName>
        <fullName evidence="9">Multidrug resistance protein</fullName>
    </submittedName>
</protein>
<dbReference type="Pfam" id="PF07690">
    <property type="entry name" value="MFS_1"/>
    <property type="match status" value="1"/>
</dbReference>
<evidence type="ECO:0000313" key="8">
    <source>
        <dbReference type="EMBL" id="RXG31429.1"/>
    </source>
</evidence>
<feature type="transmembrane region" description="Helical" evidence="6">
    <location>
        <begin position="374"/>
        <end position="395"/>
    </location>
</feature>
<dbReference type="PANTHER" id="PTHR23502">
    <property type="entry name" value="MAJOR FACILITATOR SUPERFAMILY"/>
    <property type="match status" value="1"/>
</dbReference>
<keyword evidence="4 6" id="KW-1133">Transmembrane helix</keyword>
<dbReference type="PROSITE" id="PS00216">
    <property type="entry name" value="SUGAR_TRANSPORT_1"/>
    <property type="match status" value="1"/>
</dbReference>
<organism evidence="9 10">
    <name type="scientific">Leeuwenhoekiella palythoae</name>
    <dbReference type="NCBI Taxonomy" id="573501"/>
    <lineage>
        <taxon>Bacteria</taxon>
        <taxon>Pseudomonadati</taxon>
        <taxon>Bacteroidota</taxon>
        <taxon>Flavobacteriia</taxon>
        <taxon>Flavobacteriales</taxon>
        <taxon>Flavobacteriaceae</taxon>
        <taxon>Leeuwenhoekiella</taxon>
    </lineage>
</organism>
<feature type="domain" description="Major facilitator superfamily (MFS) profile" evidence="7">
    <location>
        <begin position="14"/>
        <end position="399"/>
    </location>
</feature>
<feature type="transmembrane region" description="Helical" evidence="6">
    <location>
        <begin position="138"/>
        <end position="157"/>
    </location>
</feature>
<reference evidence="8 11" key="3">
    <citation type="submission" date="2018-07" db="EMBL/GenBank/DDBJ databases">
        <title>Leeuwenhoekiella genomics.</title>
        <authorList>
            <person name="Tahon G."/>
            <person name="Willems A."/>
        </authorList>
    </citation>
    <scope>NUCLEOTIDE SEQUENCE [LARGE SCALE GENOMIC DNA]</scope>
    <source>
        <strain evidence="8 11">LMG 24856</strain>
    </source>
</reference>
<gene>
    <name evidence="8" type="ORF">DSM01_570</name>
    <name evidence="9" type="ORF">SAMN04487999_1278</name>
</gene>
<evidence type="ECO:0000256" key="3">
    <source>
        <dbReference type="ARBA" id="ARBA00022692"/>
    </source>
</evidence>
<accession>A0A1M5WME6</accession>
<dbReference type="Proteomes" id="UP000184240">
    <property type="component" value="Unassembled WGS sequence"/>
</dbReference>
<dbReference type="InterPro" id="IPR020846">
    <property type="entry name" value="MFS_dom"/>
</dbReference>
<dbReference type="Gene3D" id="1.20.1720.10">
    <property type="entry name" value="Multidrug resistance protein D"/>
    <property type="match status" value="1"/>
</dbReference>
<feature type="transmembrane region" description="Helical" evidence="6">
    <location>
        <begin position="247"/>
        <end position="270"/>
    </location>
</feature>
<evidence type="ECO:0000313" key="10">
    <source>
        <dbReference type="Proteomes" id="UP000184240"/>
    </source>
</evidence>
<reference evidence="10" key="2">
    <citation type="submission" date="2016-11" db="EMBL/GenBank/DDBJ databases">
        <authorList>
            <person name="Varghese N."/>
            <person name="Submissions S."/>
        </authorList>
    </citation>
    <scope>NUCLEOTIDE SEQUENCE [LARGE SCALE GENOMIC DNA]</scope>
    <source>
        <strain evidence="10">DSM 19859</strain>
    </source>
</reference>
<feature type="transmembrane region" description="Helical" evidence="6">
    <location>
        <begin position="80"/>
        <end position="99"/>
    </location>
</feature>
<name>A0A1M5WME6_9FLAO</name>
<comment type="subcellular location">
    <subcellularLocation>
        <location evidence="1">Membrane</location>
        <topology evidence="1">Multi-pass membrane protein</topology>
    </subcellularLocation>
</comment>
<dbReference type="EMBL" id="QOVN01000001">
    <property type="protein sequence ID" value="RXG31429.1"/>
    <property type="molecule type" value="Genomic_DNA"/>
</dbReference>
<evidence type="ECO:0000313" key="9">
    <source>
        <dbReference type="EMBL" id="SHH88592.1"/>
    </source>
</evidence>
<keyword evidence="2" id="KW-0813">Transport</keyword>
<evidence type="ECO:0000256" key="5">
    <source>
        <dbReference type="ARBA" id="ARBA00023136"/>
    </source>
</evidence>
<evidence type="ECO:0000256" key="2">
    <source>
        <dbReference type="ARBA" id="ARBA00022448"/>
    </source>
</evidence>
<feature type="transmembrane region" description="Helical" evidence="6">
    <location>
        <begin position="169"/>
        <end position="187"/>
    </location>
</feature>
<dbReference type="STRING" id="573501.SAMN04487999_1278"/>
<sequence length="411" mass="45615">MHLRDASPQRKKIATILTFLSIPLSGFMTDIYLPSFPSMARNLSVSEQSIQLTLTCFFLSYGFSQLFVGPVADSVGRRKPMLISLAVLLLSSLAVTFTGEVLVISLLRIVQGIATAFIVVAKRAYFVDLFDDEQRKHYLSYFTIVWSCGPIIAPFLGGFLEEHLGWQSNFYFLAIYAAILFVGELVFSGETIRNYKKFNLKKTGLLYLAMLKNPGFILGIGVLGCAYSVVMVFNIAGPFVVEQHFNYNAVIIGYCTLVLGFAWMIGGILSKRFTPVNFTKKIRLVSLTQLVLIGLFIGLGSMIDNLILLVGFAFIVHICSGFLFTNYFTQNMVFFPGNAGIAGGLMGGLLYIITSMGSFVISHSGSITNTLDMAFRYLLIAAPLAVVIFFSLRYFKKRDLRKRQSVLKVQG</sequence>
<dbReference type="InterPro" id="IPR036259">
    <property type="entry name" value="MFS_trans_sf"/>
</dbReference>
<dbReference type="GO" id="GO:0015385">
    <property type="term" value="F:sodium:proton antiporter activity"/>
    <property type="evidence" value="ECO:0007669"/>
    <property type="project" value="TreeGrafter"/>
</dbReference>
<feature type="transmembrane region" description="Helical" evidence="6">
    <location>
        <begin position="306"/>
        <end position="328"/>
    </location>
</feature>
<dbReference type="GO" id="GO:1990961">
    <property type="term" value="P:xenobiotic detoxification by transmembrane export across the plasma membrane"/>
    <property type="evidence" value="ECO:0007669"/>
    <property type="project" value="TreeGrafter"/>
</dbReference>
<proteinExistence type="predicted"/>
<keyword evidence="11" id="KW-1185">Reference proteome</keyword>
<dbReference type="PANTHER" id="PTHR23502:SF132">
    <property type="entry name" value="POLYAMINE TRANSPORTER 2-RELATED"/>
    <property type="match status" value="1"/>
</dbReference>
<dbReference type="RefSeq" id="WP_072981428.1">
    <property type="nucleotide sequence ID" value="NZ_FQXT01000002.1"/>
</dbReference>
<feature type="transmembrane region" description="Helical" evidence="6">
    <location>
        <begin position="340"/>
        <end position="362"/>
    </location>
</feature>
<feature type="transmembrane region" description="Helical" evidence="6">
    <location>
        <begin position="105"/>
        <end position="126"/>
    </location>
</feature>
<dbReference type="PROSITE" id="PS50850">
    <property type="entry name" value="MFS"/>
    <property type="match status" value="1"/>
</dbReference>
<dbReference type="OrthoDB" id="9814303at2"/>
<feature type="transmembrane region" description="Helical" evidence="6">
    <location>
        <begin position="282"/>
        <end position="300"/>
    </location>
</feature>
<dbReference type="InterPro" id="IPR005829">
    <property type="entry name" value="Sugar_transporter_CS"/>
</dbReference>
<feature type="transmembrane region" description="Helical" evidence="6">
    <location>
        <begin position="12"/>
        <end position="29"/>
    </location>
</feature>
<keyword evidence="3 6" id="KW-0812">Transmembrane</keyword>
<dbReference type="Proteomes" id="UP000290037">
    <property type="component" value="Unassembled WGS sequence"/>
</dbReference>
<feature type="transmembrane region" description="Helical" evidence="6">
    <location>
        <begin position="49"/>
        <end position="68"/>
    </location>
</feature>
<feature type="transmembrane region" description="Helical" evidence="6">
    <location>
        <begin position="216"/>
        <end position="241"/>
    </location>
</feature>
<dbReference type="AlphaFoldDB" id="A0A1M5WME6"/>
<evidence type="ECO:0000259" key="7">
    <source>
        <dbReference type="PROSITE" id="PS50850"/>
    </source>
</evidence>